<proteinExistence type="predicted"/>
<dbReference type="AlphaFoldDB" id="A0A7D5V9B4"/>
<dbReference type="Proteomes" id="UP000510822">
    <property type="component" value="Chromosome"/>
</dbReference>
<accession>A0A7D5V9B4</accession>
<sequence length="96" mass="10240">MACLIGGLFQRDDVAIPDKGRGLPVVAFADAAAEDVVPQGDFLRGVLEMRTGVFFEQIADDGGYIAGKIITINLRGNTTIGINDIARRIEGKSLFS</sequence>
<dbReference type="RefSeq" id="WP_180308406.1">
    <property type="nucleotide sequence ID" value="NZ_CP058952.1"/>
</dbReference>
<evidence type="ECO:0000313" key="2">
    <source>
        <dbReference type="Proteomes" id="UP000510822"/>
    </source>
</evidence>
<reference evidence="1 2" key="1">
    <citation type="journal article" date="2016" name="Int. J. Syst. Evol. Microbiol.">
        <title>Chitinibacter fontanus sp. nov., isolated from a spring.</title>
        <authorList>
            <person name="Sheu S.Y."/>
            <person name="Li Y.S."/>
            <person name="Young C.C."/>
            <person name="Chen W.M."/>
        </authorList>
    </citation>
    <scope>NUCLEOTIDE SEQUENCE [LARGE SCALE GENOMIC DNA]</scope>
    <source>
        <strain evidence="1 2">STM-7</strain>
    </source>
</reference>
<keyword evidence="2" id="KW-1185">Reference proteome</keyword>
<gene>
    <name evidence="1" type="ORF">HZU75_06930</name>
</gene>
<evidence type="ECO:0000313" key="1">
    <source>
        <dbReference type="EMBL" id="QLI81279.1"/>
    </source>
</evidence>
<dbReference type="EMBL" id="CP058952">
    <property type="protein sequence ID" value="QLI81279.1"/>
    <property type="molecule type" value="Genomic_DNA"/>
</dbReference>
<dbReference type="KEGG" id="cfon:HZU75_06930"/>
<name>A0A7D5V9B4_9NEIS</name>
<protein>
    <submittedName>
        <fullName evidence="1">Uncharacterized protein</fullName>
    </submittedName>
</protein>
<organism evidence="1 2">
    <name type="scientific">Chitinibacter fontanus</name>
    <dbReference type="NCBI Taxonomy" id="1737446"/>
    <lineage>
        <taxon>Bacteria</taxon>
        <taxon>Pseudomonadati</taxon>
        <taxon>Pseudomonadota</taxon>
        <taxon>Betaproteobacteria</taxon>
        <taxon>Neisseriales</taxon>
        <taxon>Chitinibacteraceae</taxon>
        <taxon>Chitinibacter</taxon>
    </lineage>
</organism>